<dbReference type="PANTHER" id="PTHR24067">
    <property type="entry name" value="UBIQUITIN-CONJUGATING ENZYME E2"/>
    <property type="match status" value="1"/>
</dbReference>
<dbReference type="Pfam" id="PF00179">
    <property type="entry name" value="UQ_con"/>
    <property type="match status" value="1"/>
</dbReference>
<dbReference type="InterPro" id="IPR000608">
    <property type="entry name" value="UBC"/>
</dbReference>
<evidence type="ECO:0000313" key="5">
    <source>
        <dbReference type="Proteomes" id="UP000039046"/>
    </source>
</evidence>
<dbReference type="PROSITE" id="PS50127">
    <property type="entry name" value="UBC_2"/>
    <property type="match status" value="1"/>
</dbReference>
<dbReference type="CDD" id="cd23808">
    <property type="entry name" value="UBCc_UBE2W"/>
    <property type="match status" value="1"/>
</dbReference>
<dbReference type="AlphaFoldDB" id="A0A0A1TD63"/>
<dbReference type="Gene3D" id="3.10.110.10">
    <property type="entry name" value="Ubiquitin Conjugating Enzyme"/>
    <property type="match status" value="1"/>
</dbReference>
<dbReference type="Proteomes" id="UP000039046">
    <property type="component" value="Unassembled WGS sequence"/>
</dbReference>
<evidence type="ECO:0000313" key="4">
    <source>
        <dbReference type="EMBL" id="CEJ94986.1"/>
    </source>
</evidence>
<dbReference type="FunFam" id="3.10.110.10:FF:000072">
    <property type="entry name" value="Ubiquitin-conjugating enzyme E2 W"/>
    <property type="match status" value="1"/>
</dbReference>
<gene>
    <name evidence="4" type="ORF">VHEMI10490</name>
</gene>
<dbReference type="InterPro" id="IPR050113">
    <property type="entry name" value="Ub_conjugating_enzyme"/>
</dbReference>
<feature type="domain" description="UBC core" evidence="3">
    <location>
        <begin position="5"/>
        <end position="156"/>
    </location>
</feature>
<dbReference type="SUPFAM" id="SSF54495">
    <property type="entry name" value="UBC-like"/>
    <property type="match status" value="1"/>
</dbReference>
<reference evidence="4 5" key="1">
    <citation type="journal article" date="2015" name="Genome Announc.">
        <title>Draft Genome Sequence and Gene Annotation of the Entomopathogenic Fungus Verticillium hemipterigenum.</title>
        <authorList>
            <person name="Horn F."/>
            <person name="Habel A."/>
            <person name="Scharf D.H."/>
            <person name="Dworschak J."/>
            <person name="Brakhage A.A."/>
            <person name="Guthke R."/>
            <person name="Hertweck C."/>
            <person name="Linde J."/>
        </authorList>
    </citation>
    <scope>NUCLEOTIDE SEQUENCE [LARGE SCALE GENOMIC DNA]</scope>
</reference>
<feature type="region of interest" description="Disordered" evidence="2">
    <location>
        <begin position="121"/>
        <end position="144"/>
    </location>
</feature>
<evidence type="ECO:0000259" key="3">
    <source>
        <dbReference type="PROSITE" id="PS50127"/>
    </source>
</evidence>
<dbReference type="HOGENOM" id="CLU_030988_15_0_1"/>
<evidence type="ECO:0000256" key="2">
    <source>
        <dbReference type="SAM" id="MobiDB-lite"/>
    </source>
</evidence>
<keyword evidence="5" id="KW-1185">Reference proteome</keyword>
<dbReference type="InterPro" id="IPR016135">
    <property type="entry name" value="UBQ-conjugating_enzyme/RWD"/>
</dbReference>
<protein>
    <submittedName>
        <fullName evidence="4">Putative Ubiquitin conjugating enzyme</fullName>
    </submittedName>
</protein>
<dbReference type="STRING" id="1531966.A0A0A1TD63"/>
<organism evidence="4 5">
    <name type="scientific">[Torrubiella] hemipterigena</name>
    <dbReference type="NCBI Taxonomy" id="1531966"/>
    <lineage>
        <taxon>Eukaryota</taxon>
        <taxon>Fungi</taxon>
        <taxon>Dikarya</taxon>
        <taxon>Ascomycota</taxon>
        <taxon>Pezizomycotina</taxon>
        <taxon>Sordariomycetes</taxon>
        <taxon>Hypocreomycetidae</taxon>
        <taxon>Hypocreales</taxon>
        <taxon>Clavicipitaceae</taxon>
        <taxon>Clavicipitaceae incertae sedis</taxon>
        <taxon>'Torrubiella' clade</taxon>
    </lineage>
</organism>
<sequence length="156" mass="18142">MAMQMRSKRVAKERQKIQQHGLPSGIELIEGDDLKLWKFDIRVLDSNPLYENQIYRLKFLFPDAYPIEPPEVTFEKLPDRPIPMHPHIYSNGIICLDLLATQGWSPVQSAESVCMSIQSMLTSNSKNERPEGDEELVRSNRTRPRDMQFVFHDNDV</sequence>
<feature type="compositionally biased region" description="Basic and acidic residues" evidence="2">
    <location>
        <begin position="126"/>
        <end position="144"/>
    </location>
</feature>
<keyword evidence="1" id="KW-0833">Ubl conjugation pathway</keyword>
<dbReference type="OrthoDB" id="406833at2759"/>
<proteinExistence type="predicted"/>
<dbReference type="SMART" id="SM00212">
    <property type="entry name" value="UBCc"/>
    <property type="match status" value="1"/>
</dbReference>
<evidence type="ECO:0000256" key="1">
    <source>
        <dbReference type="ARBA" id="ARBA00022786"/>
    </source>
</evidence>
<accession>A0A0A1TD63</accession>
<name>A0A0A1TD63_9HYPO</name>
<dbReference type="EMBL" id="CDHN01000008">
    <property type="protein sequence ID" value="CEJ94986.1"/>
    <property type="molecule type" value="Genomic_DNA"/>
</dbReference>